<feature type="transmembrane region" description="Helical" evidence="9">
    <location>
        <begin position="259"/>
        <end position="278"/>
    </location>
</feature>
<keyword evidence="3" id="KW-0813">Transport</keyword>
<feature type="domain" description="EamA" evidence="10">
    <location>
        <begin position="141"/>
        <end position="273"/>
    </location>
</feature>
<dbReference type="Proteomes" id="UP000050488">
    <property type="component" value="Unassembled WGS sequence"/>
</dbReference>
<feature type="domain" description="EamA" evidence="10">
    <location>
        <begin position="2"/>
        <end position="133"/>
    </location>
</feature>
<dbReference type="NCBIfam" id="TIGR00688">
    <property type="entry name" value="rarD"/>
    <property type="match status" value="1"/>
</dbReference>
<dbReference type="Pfam" id="PF00892">
    <property type="entry name" value="EamA"/>
    <property type="match status" value="2"/>
</dbReference>
<evidence type="ECO:0000259" key="10">
    <source>
        <dbReference type="Pfam" id="PF00892"/>
    </source>
</evidence>
<name>A0A0Q0UFC8_9CORY</name>
<dbReference type="Gene3D" id="1.10.3730.20">
    <property type="match status" value="1"/>
</dbReference>
<dbReference type="PANTHER" id="PTHR22911:SF137">
    <property type="entry name" value="SOLUTE CARRIER FAMILY 35 MEMBER G2-RELATED"/>
    <property type="match status" value="1"/>
</dbReference>
<comment type="caution">
    <text evidence="11">The sequence shown here is derived from an EMBL/GenBank/DDBJ whole genome shotgun (WGS) entry which is preliminary data.</text>
</comment>
<evidence type="ECO:0000256" key="8">
    <source>
        <dbReference type="SAM" id="MobiDB-lite"/>
    </source>
</evidence>
<comment type="subcellular location">
    <subcellularLocation>
        <location evidence="1">Cell membrane</location>
        <topology evidence="1">Multi-pass membrane protein</topology>
    </subcellularLocation>
</comment>
<keyword evidence="12" id="KW-1185">Reference proteome</keyword>
<evidence type="ECO:0000256" key="6">
    <source>
        <dbReference type="ARBA" id="ARBA00022989"/>
    </source>
</evidence>
<gene>
    <name evidence="11" type="ORF">Clow_00937</name>
</gene>
<evidence type="ECO:0000313" key="12">
    <source>
        <dbReference type="Proteomes" id="UP000050488"/>
    </source>
</evidence>
<evidence type="ECO:0000256" key="5">
    <source>
        <dbReference type="ARBA" id="ARBA00022692"/>
    </source>
</evidence>
<dbReference type="PATRIC" id="fig|1544413.3.peg.943"/>
<feature type="transmembrane region" description="Helical" evidence="9">
    <location>
        <begin position="117"/>
        <end position="134"/>
    </location>
</feature>
<dbReference type="SUPFAM" id="SSF103481">
    <property type="entry name" value="Multidrug resistance efflux transporter EmrE"/>
    <property type="match status" value="2"/>
</dbReference>
<accession>A0A0Q0UFC8</accession>
<keyword evidence="6 9" id="KW-1133">Transmembrane helix</keyword>
<evidence type="ECO:0000256" key="3">
    <source>
        <dbReference type="ARBA" id="ARBA00022448"/>
    </source>
</evidence>
<dbReference type="EMBL" id="LKEV01000002">
    <property type="protein sequence ID" value="KQB86729.1"/>
    <property type="molecule type" value="Genomic_DNA"/>
</dbReference>
<evidence type="ECO:0000256" key="4">
    <source>
        <dbReference type="ARBA" id="ARBA00022475"/>
    </source>
</evidence>
<feature type="transmembrane region" description="Helical" evidence="9">
    <location>
        <begin position="200"/>
        <end position="219"/>
    </location>
</feature>
<feature type="compositionally biased region" description="Low complexity" evidence="8">
    <location>
        <begin position="289"/>
        <end position="304"/>
    </location>
</feature>
<feature type="transmembrane region" description="Helical" evidence="9">
    <location>
        <begin position="226"/>
        <end position="247"/>
    </location>
</feature>
<protein>
    <submittedName>
        <fullName evidence="11">EamA-like transporter family protein</fullName>
    </submittedName>
</protein>
<evidence type="ECO:0000256" key="2">
    <source>
        <dbReference type="ARBA" id="ARBA00007362"/>
    </source>
</evidence>
<dbReference type="GO" id="GO:0005886">
    <property type="term" value="C:plasma membrane"/>
    <property type="evidence" value="ECO:0007669"/>
    <property type="project" value="UniProtKB-SubCell"/>
</dbReference>
<dbReference type="InterPro" id="IPR037185">
    <property type="entry name" value="EmrE-like"/>
</dbReference>
<dbReference type="InterPro" id="IPR000620">
    <property type="entry name" value="EamA_dom"/>
</dbReference>
<reference evidence="11 12" key="1">
    <citation type="submission" date="2015-10" db="EMBL/GenBank/DDBJ databases">
        <title>Corynebacteirum lowii and Corynebacterium oculi species nova, derived from human clinical disease and and emended description of Corynebacterium mastiditis.</title>
        <authorList>
            <person name="Bernard K."/>
            <person name="Pacheco A.L."/>
            <person name="Mcdougall C."/>
            <person name="Burtx T."/>
            <person name="Weibe D."/>
            <person name="Tyler S."/>
            <person name="Olson A.B."/>
            <person name="Cnockaert M."/>
            <person name="Eguchi H."/>
            <person name="Kuwahara T."/>
            <person name="Nakayama-Imaohji H."/>
            <person name="Boudewijins M."/>
            <person name="Van Hoecke F."/>
            <person name="Bernier A.-M."/>
            <person name="Vandamme P."/>
        </authorList>
    </citation>
    <scope>NUCLEOTIDE SEQUENCE [LARGE SCALE GENOMIC DNA]</scope>
    <source>
        <strain evidence="11 12">NML 130206</strain>
    </source>
</reference>
<dbReference type="RefSeq" id="WP_055177570.1">
    <property type="nucleotide sequence ID" value="NZ_JAUSQY010000001.1"/>
</dbReference>
<evidence type="ECO:0000256" key="1">
    <source>
        <dbReference type="ARBA" id="ARBA00004651"/>
    </source>
</evidence>
<feature type="transmembrane region" description="Helical" evidence="9">
    <location>
        <begin position="36"/>
        <end position="54"/>
    </location>
</feature>
<evidence type="ECO:0000313" key="11">
    <source>
        <dbReference type="EMBL" id="KQB86729.1"/>
    </source>
</evidence>
<dbReference type="STRING" id="1544413.Clow_00937"/>
<dbReference type="AlphaFoldDB" id="A0A0Q0UFC8"/>
<feature type="transmembrane region" description="Helical" evidence="9">
    <location>
        <begin position="66"/>
        <end position="86"/>
    </location>
</feature>
<evidence type="ECO:0000256" key="9">
    <source>
        <dbReference type="SAM" id="Phobius"/>
    </source>
</evidence>
<keyword evidence="7 9" id="KW-0472">Membrane</keyword>
<sequence length="312" mass="33541">MLYGILAYLLWGLFPAFFPLLEPASAVEILAHRIIWAALLMSVLLSVTKGWAELRHASRITWYRMGAAGVLIAANWLIYIIAVNSGHVADAALGYFINPLVSVLLGVLILGEKLRRAQLAAVLLAAVAVLWLTIIGGQPPILALGLALTFGVYGLLKKQVEVSGPAGLAAETLVLAPLALGYLAYLEFSGTGTALSEGPGHFALLALSGVITVIPLLLFARATKVIPLSTIGMLQYLTPTMQMLWALFIVDEHISPQRWVGFILIWVAVVIFVADATGQRRSTRRAYRRPATAAPKAAETTETPPSTPQSER</sequence>
<feature type="transmembrane region" description="Helical" evidence="9">
    <location>
        <begin position="168"/>
        <end position="188"/>
    </location>
</feature>
<feature type="transmembrane region" description="Helical" evidence="9">
    <location>
        <begin position="140"/>
        <end position="156"/>
    </location>
</feature>
<dbReference type="InterPro" id="IPR004626">
    <property type="entry name" value="RarD"/>
</dbReference>
<feature type="transmembrane region" description="Helical" evidence="9">
    <location>
        <begin position="92"/>
        <end position="110"/>
    </location>
</feature>
<comment type="similarity">
    <text evidence="2">Belongs to the EamA transporter family.</text>
</comment>
<keyword evidence="4" id="KW-1003">Cell membrane</keyword>
<feature type="region of interest" description="Disordered" evidence="8">
    <location>
        <begin position="284"/>
        <end position="312"/>
    </location>
</feature>
<keyword evidence="5 9" id="KW-0812">Transmembrane</keyword>
<dbReference type="PANTHER" id="PTHR22911">
    <property type="entry name" value="ACYL-MALONYL CONDENSING ENZYME-RELATED"/>
    <property type="match status" value="1"/>
</dbReference>
<dbReference type="OrthoDB" id="369870at2"/>
<organism evidence="11 12">
    <name type="scientific">Corynebacterium lowii</name>
    <dbReference type="NCBI Taxonomy" id="1544413"/>
    <lineage>
        <taxon>Bacteria</taxon>
        <taxon>Bacillati</taxon>
        <taxon>Actinomycetota</taxon>
        <taxon>Actinomycetes</taxon>
        <taxon>Mycobacteriales</taxon>
        <taxon>Corynebacteriaceae</taxon>
        <taxon>Corynebacterium</taxon>
    </lineage>
</organism>
<proteinExistence type="inferred from homology"/>
<evidence type="ECO:0000256" key="7">
    <source>
        <dbReference type="ARBA" id="ARBA00023136"/>
    </source>
</evidence>